<proteinExistence type="predicted"/>
<reference evidence="1 2" key="1">
    <citation type="submission" date="2016-07" db="EMBL/GenBank/DDBJ databases">
        <title>Pervasive Adenine N6-methylation of Active Genes in Fungi.</title>
        <authorList>
            <consortium name="DOE Joint Genome Institute"/>
            <person name="Mondo S.J."/>
            <person name="Dannebaum R.O."/>
            <person name="Kuo R.C."/>
            <person name="Labutti K."/>
            <person name="Haridas S."/>
            <person name="Kuo A."/>
            <person name="Salamov A."/>
            <person name="Ahrendt S.R."/>
            <person name="Lipzen A."/>
            <person name="Sullivan W."/>
            <person name="Andreopoulos W.B."/>
            <person name="Clum A."/>
            <person name="Lindquist E."/>
            <person name="Daum C."/>
            <person name="Ramamoorthy G.K."/>
            <person name="Gryganskyi A."/>
            <person name="Culley D."/>
            <person name="Magnuson J.K."/>
            <person name="James T.Y."/>
            <person name="O'Malley M.A."/>
            <person name="Stajich J.E."/>
            <person name="Spatafora J.W."/>
            <person name="Visel A."/>
            <person name="Grigoriev I.V."/>
        </authorList>
    </citation>
    <scope>NUCLEOTIDE SEQUENCE [LARGE SCALE GENOMIC DNA]</scope>
    <source>
        <strain evidence="1 2">NRRL 3301</strain>
    </source>
</reference>
<name>A0A1X2G2B5_9FUNG</name>
<organism evidence="1 2">
    <name type="scientific">Hesseltinella vesiculosa</name>
    <dbReference type="NCBI Taxonomy" id="101127"/>
    <lineage>
        <taxon>Eukaryota</taxon>
        <taxon>Fungi</taxon>
        <taxon>Fungi incertae sedis</taxon>
        <taxon>Mucoromycota</taxon>
        <taxon>Mucoromycotina</taxon>
        <taxon>Mucoromycetes</taxon>
        <taxon>Mucorales</taxon>
        <taxon>Cunninghamellaceae</taxon>
        <taxon>Hesseltinella</taxon>
    </lineage>
</organism>
<dbReference type="AlphaFoldDB" id="A0A1X2G2B5"/>
<accession>A0A1X2G2B5</accession>
<evidence type="ECO:0000313" key="1">
    <source>
        <dbReference type="EMBL" id="ORX42717.1"/>
    </source>
</evidence>
<protein>
    <submittedName>
        <fullName evidence="1">Uncharacterized protein</fullName>
    </submittedName>
</protein>
<dbReference type="EMBL" id="MCGT01000063">
    <property type="protein sequence ID" value="ORX42717.1"/>
    <property type="molecule type" value="Genomic_DNA"/>
</dbReference>
<gene>
    <name evidence="1" type="ORF">DM01DRAFT_1274772</name>
</gene>
<keyword evidence="2" id="KW-1185">Reference proteome</keyword>
<comment type="caution">
    <text evidence="1">The sequence shown here is derived from an EMBL/GenBank/DDBJ whole genome shotgun (WGS) entry which is preliminary data.</text>
</comment>
<feature type="non-terminal residue" evidence="1">
    <location>
        <position position="1"/>
    </location>
</feature>
<sequence length="165" mass="18705">LYEDPSLAERMRRYKAEKLVQEALDPRCVLFELPTKFFDRITQVYDLIEKEIGPTLGITPIQQDARKRDCVLLEVLFQKEEHTLKALRQGMKVEGLTHFASPAANEGLSIPMKMVRVNFSRTPKGSDEEILNGLKESCAVYGEVVQISKITRGGFFEGQTSVLLD</sequence>
<evidence type="ECO:0000313" key="2">
    <source>
        <dbReference type="Proteomes" id="UP000242146"/>
    </source>
</evidence>
<dbReference type="Proteomes" id="UP000242146">
    <property type="component" value="Unassembled WGS sequence"/>
</dbReference>
<feature type="non-terminal residue" evidence="1">
    <location>
        <position position="165"/>
    </location>
</feature>
<dbReference type="OrthoDB" id="2280262at2759"/>